<proteinExistence type="predicted"/>
<keyword evidence="1" id="KW-0732">Signal</keyword>
<feature type="chain" id="PRO_5047136984" description="Lipoprotein" evidence="1">
    <location>
        <begin position="20"/>
        <end position="164"/>
    </location>
</feature>
<name>A0ABT3Z4P8_9HYPH</name>
<sequence length="164" mass="17514">MSRNKNIALAALLALAGCAAQPGSGGRPATAARVPLVDPDAVLPPQVLLREDTVTALTHNRSQSRLAYVGVWAVDADHCAMMDQTRFEGFAVITPDSLRQPGETCSFEPGAPGEGSVRVEASCKRNRKTSQRPILLEMLNSQSLVLSNDADGPGTKMIRCHLQH</sequence>
<evidence type="ECO:0008006" key="4">
    <source>
        <dbReference type="Google" id="ProtNLM"/>
    </source>
</evidence>
<comment type="caution">
    <text evidence="2">The sequence shown here is derived from an EMBL/GenBank/DDBJ whole genome shotgun (WGS) entry which is preliminary data.</text>
</comment>
<organism evidence="2 3">
    <name type="scientific">Hoeflea algicola</name>
    <dbReference type="NCBI Taxonomy" id="2983763"/>
    <lineage>
        <taxon>Bacteria</taxon>
        <taxon>Pseudomonadati</taxon>
        <taxon>Pseudomonadota</taxon>
        <taxon>Alphaproteobacteria</taxon>
        <taxon>Hyphomicrobiales</taxon>
        <taxon>Rhizobiaceae</taxon>
        <taxon>Hoeflea</taxon>
    </lineage>
</organism>
<accession>A0ABT3Z4P8</accession>
<evidence type="ECO:0000313" key="3">
    <source>
        <dbReference type="Proteomes" id="UP001073227"/>
    </source>
</evidence>
<dbReference type="PROSITE" id="PS51257">
    <property type="entry name" value="PROKAR_LIPOPROTEIN"/>
    <property type="match status" value="1"/>
</dbReference>
<evidence type="ECO:0000256" key="1">
    <source>
        <dbReference type="SAM" id="SignalP"/>
    </source>
</evidence>
<dbReference type="Proteomes" id="UP001073227">
    <property type="component" value="Unassembled WGS sequence"/>
</dbReference>
<protein>
    <recommendedName>
        <fullName evidence="4">Lipoprotein</fullName>
    </recommendedName>
</protein>
<dbReference type="EMBL" id="JAOVZR010000001">
    <property type="protein sequence ID" value="MCY0146286.1"/>
    <property type="molecule type" value="Genomic_DNA"/>
</dbReference>
<reference evidence="2" key="1">
    <citation type="submission" date="2022-10" db="EMBL/GenBank/DDBJ databases">
        <title>Hoeflea sp. G2-23, isolated from marine algae.</title>
        <authorList>
            <person name="Kristyanto S."/>
            <person name="Kim J.M."/>
            <person name="Jeon C.O."/>
        </authorList>
    </citation>
    <scope>NUCLEOTIDE SEQUENCE</scope>
    <source>
        <strain evidence="2">G2-23</strain>
    </source>
</reference>
<feature type="signal peptide" evidence="1">
    <location>
        <begin position="1"/>
        <end position="19"/>
    </location>
</feature>
<evidence type="ECO:0000313" key="2">
    <source>
        <dbReference type="EMBL" id="MCY0146286.1"/>
    </source>
</evidence>
<gene>
    <name evidence="2" type="ORF">OEG84_00770</name>
</gene>
<keyword evidence="3" id="KW-1185">Reference proteome</keyword>
<dbReference type="RefSeq" id="WP_267651966.1">
    <property type="nucleotide sequence ID" value="NZ_JAOVZR010000001.1"/>
</dbReference>